<proteinExistence type="predicted"/>
<evidence type="ECO:0000256" key="3">
    <source>
        <dbReference type="SAM" id="MobiDB-lite"/>
    </source>
</evidence>
<organism evidence="5 6">
    <name type="scientific">Cyprinus carpio</name>
    <name type="common">Common carp</name>
    <dbReference type="NCBI Taxonomy" id="7962"/>
    <lineage>
        <taxon>Eukaryota</taxon>
        <taxon>Metazoa</taxon>
        <taxon>Chordata</taxon>
        <taxon>Craniata</taxon>
        <taxon>Vertebrata</taxon>
        <taxon>Euteleostomi</taxon>
        <taxon>Actinopterygii</taxon>
        <taxon>Neopterygii</taxon>
        <taxon>Teleostei</taxon>
        <taxon>Ostariophysi</taxon>
        <taxon>Cypriniformes</taxon>
        <taxon>Cyprinidae</taxon>
        <taxon>Cyprininae</taxon>
        <taxon>Cyprinus</taxon>
    </lineage>
</organism>
<reference evidence="5" key="1">
    <citation type="submission" date="2025-08" db="UniProtKB">
        <authorList>
            <consortium name="Ensembl"/>
        </authorList>
    </citation>
    <scope>IDENTIFICATION</scope>
</reference>
<dbReference type="PANTHER" id="PTHR14690:SF11">
    <property type="entry name" value="IQ AND AAA DOMAIN-CONTAINING PROTEIN 1 ISOFORM X1"/>
    <property type="match status" value="1"/>
</dbReference>
<evidence type="ECO:0000313" key="6">
    <source>
        <dbReference type="Proteomes" id="UP000694701"/>
    </source>
</evidence>
<feature type="domain" description="ATPase AAA-type core" evidence="4">
    <location>
        <begin position="549"/>
        <end position="590"/>
    </location>
</feature>
<evidence type="ECO:0000256" key="2">
    <source>
        <dbReference type="ARBA" id="ARBA00022840"/>
    </source>
</evidence>
<dbReference type="CDD" id="cd23767">
    <property type="entry name" value="IQCD"/>
    <property type="match status" value="1"/>
</dbReference>
<dbReference type="InterPro" id="IPR027417">
    <property type="entry name" value="P-loop_NTPase"/>
</dbReference>
<dbReference type="PROSITE" id="PS50096">
    <property type="entry name" value="IQ"/>
    <property type="match status" value="1"/>
</dbReference>
<dbReference type="GO" id="GO:0005524">
    <property type="term" value="F:ATP binding"/>
    <property type="evidence" value="ECO:0007669"/>
    <property type="project" value="UniProtKB-KW"/>
</dbReference>
<name>A0A8C2FYU8_CYPCA</name>
<feature type="region of interest" description="Disordered" evidence="3">
    <location>
        <begin position="326"/>
        <end position="379"/>
    </location>
</feature>
<sequence length="790" mass="91296">MWDAAQGALEDLLEDEYPTMQLRPQKDRLQVFQTLATFYLRYLKIFRALEEVYDQIVHPQKRRVVHQVLEGVMGRLVELKNEMVELEYSEFHYFDDILQDFKMTPEDLEVPIPRYFVREKMRALKEREKMLAHILAKGGCQEHKTVSFMSLERAVWLLQVSERARQGRLRAHFMQTIRQEEQRRLQGNSSMQDPNQAATCIQKVWRGYRDRRRVNKECLEEMIFLGMIPAQQMTPSPAQLHAQQVESRRHCVQEEHEAEYQKALVNIKESVRSVDGPDIKESLQEQIRQWFLECRDATGKFPDFPSPEDGGSASIFAQKTPEQVAAEFAAKEEEREKKKKSKGEKDKKGNDRKEKKKEKKGKMKGKKGKGDTEEEEKGWKMTPSNFLPTVVEGAKLYKEVWHNRDEKQNFLQHFDAQLVREEKRLEVEEELRVQVDELMRQELKNLKLVVDRDKGKKKKKVKKSSKKVNGMTIESLYEELVMEGFIIRPKNIKLTDYIGEYSYLGTTLRQADIEPMPSLSDVRQLIALYGVLPLGSQCVHERGPLIRALLLTGPAGVGKKMLVHALCTETGANLFDLSPATLAGKYPGKSGLQYLLHMVFKMEPKRLKKSLPKVLKSIKPEDRVLVVGTTRRPFDADIKPFCKVYKKIILIPRPDYASRFTLWKELLQAGGAQLGPKLDLSSLAKVTDGYTQGHILQAIQTVLNSHRLNQQTKRPLTAVEFIPPLARQDPVYKEEEEAFKAWYSQTPLGKKRARAAKASEEEDHKKGKTKGGKSQKKEKKGKTKKRKKKK</sequence>
<evidence type="ECO:0000256" key="1">
    <source>
        <dbReference type="ARBA" id="ARBA00022741"/>
    </source>
</evidence>
<feature type="region of interest" description="Disordered" evidence="3">
    <location>
        <begin position="748"/>
        <end position="790"/>
    </location>
</feature>
<dbReference type="Proteomes" id="UP000694701">
    <property type="component" value="Unplaced"/>
</dbReference>
<evidence type="ECO:0000259" key="4">
    <source>
        <dbReference type="Pfam" id="PF00004"/>
    </source>
</evidence>
<dbReference type="AlphaFoldDB" id="A0A8C2FYU8"/>
<dbReference type="InterPro" id="IPR052267">
    <property type="entry name" value="N-DRC_Component"/>
</dbReference>
<dbReference type="PANTHER" id="PTHR14690">
    <property type="entry name" value="IQ MOTIF CONTAINING WITH AAA DOMAIN 1"/>
    <property type="match status" value="1"/>
</dbReference>
<dbReference type="SMART" id="SM00015">
    <property type="entry name" value="IQ"/>
    <property type="match status" value="1"/>
</dbReference>
<dbReference type="Pfam" id="PF00612">
    <property type="entry name" value="IQ"/>
    <property type="match status" value="1"/>
</dbReference>
<evidence type="ECO:0000313" key="5">
    <source>
        <dbReference type="Ensembl" id="ENSCCRP00020062413.1"/>
    </source>
</evidence>
<dbReference type="Gene3D" id="1.10.8.60">
    <property type="match status" value="1"/>
</dbReference>
<keyword evidence="2" id="KW-0067">ATP-binding</keyword>
<dbReference type="GO" id="GO:0016887">
    <property type="term" value="F:ATP hydrolysis activity"/>
    <property type="evidence" value="ECO:0007669"/>
    <property type="project" value="InterPro"/>
</dbReference>
<dbReference type="Pfam" id="PF00004">
    <property type="entry name" value="AAA"/>
    <property type="match status" value="1"/>
</dbReference>
<dbReference type="FunFam" id="1.10.8.60:FF:000064">
    <property type="entry name" value="IQ motif containing with AAA domain 1"/>
    <property type="match status" value="1"/>
</dbReference>
<dbReference type="InterPro" id="IPR003959">
    <property type="entry name" value="ATPase_AAA_core"/>
</dbReference>
<feature type="compositionally biased region" description="Basic residues" evidence="3">
    <location>
        <begin position="354"/>
        <end position="367"/>
    </location>
</feature>
<keyword evidence="1" id="KW-0547">Nucleotide-binding</keyword>
<dbReference type="Ensembl" id="ENSCCRT00020068728.1">
    <property type="protein sequence ID" value="ENSCCRP00020062413.1"/>
    <property type="gene ID" value="ENSCCRG00020029455.1"/>
</dbReference>
<dbReference type="InterPro" id="IPR000048">
    <property type="entry name" value="IQ_motif_EF-hand-BS"/>
</dbReference>
<accession>A0A8C2FYU8</accession>
<feature type="compositionally biased region" description="Basic and acidic residues" evidence="3">
    <location>
        <begin position="343"/>
        <end position="353"/>
    </location>
</feature>
<protein>
    <submittedName>
        <fullName evidence="5">IQ motif containing with AAA domain 1</fullName>
    </submittedName>
</protein>
<dbReference type="Gene3D" id="3.40.50.300">
    <property type="entry name" value="P-loop containing nucleotide triphosphate hydrolases"/>
    <property type="match status" value="2"/>
</dbReference>
<dbReference type="SUPFAM" id="SSF52540">
    <property type="entry name" value="P-loop containing nucleoside triphosphate hydrolases"/>
    <property type="match status" value="1"/>
</dbReference>
<feature type="compositionally biased region" description="Basic residues" evidence="3">
    <location>
        <begin position="766"/>
        <end position="790"/>
    </location>
</feature>